<dbReference type="InterPro" id="IPR011009">
    <property type="entry name" value="Kinase-like_dom_sf"/>
</dbReference>
<dbReference type="OrthoDB" id="4062651at2759"/>
<dbReference type="AlphaFoldDB" id="A0A166AB69"/>
<dbReference type="SUPFAM" id="SSF56112">
    <property type="entry name" value="Protein kinase-like (PK-like)"/>
    <property type="match status" value="1"/>
</dbReference>
<sequence>MNLCHACVAASRRRRCSAQPTYDAGKADSDGCCGQDDHTANAGVCTLKNYLAAHPEANRLNLMHQTAECLEHLHRVHRVVHGDVKIDKVFVCPHGTVLLPKSERTVPITSEPRAPVDHTERLPMTTATDVYAFAWLVFHVFTDIDPQELAADPKLMRLIASGVKPNRPGPTTLPAMRGLKDDNIWNTLVHCWEIFPNLRPTMLDVVKAFDVDLAALQRDFQALGV</sequence>
<proteinExistence type="predicted"/>
<organism evidence="1 2">
    <name type="scientific">Exidia glandulosa HHB12029</name>
    <dbReference type="NCBI Taxonomy" id="1314781"/>
    <lineage>
        <taxon>Eukaryota</taxon>
        <taxon>Fungi</taxon>
        <taxon>Dikarya</taxon>
        <taxon>Basidiomycota</taxon>
        <taxon>Agaricomycotina</taxon>
        <taxon>Agaricomycetes</taxon>
        <taxon>Auriculariales</taxon>
        <taxon>Exidiaceae</taxon>
        <taxon>Exidia</taxon>
    </lineage>
</organism>
<accession>A0A166AB69</accession>
<protein>
    <submittedName>
        <fullName evidence="1">Uncharacterized protein</fullName>
    </submittedName>
</protein>
<keyword evidence="2" id="KW-1185">Reference proteome</keyword>
<gene>
    <name evidence="1" type="ORF">EXIGLDRAFT_720542</name>
</gene>
<reference evidence="1 2" key="1">
    <citation type="journal article" date="2016" name="Mol. Biol. Evol.">
        <title>Comparative Genomics of Early-Diverging Mushroom-Forming Fungi Provides Insights into the Origins of Lignocellulose Decay Capabilities.</title>
        <authorList>
            <person name="Nagy L.G."/>
            <person name="Riley R."/>
            <person name="Tritt A."/>
            <person name="Adam C."/>
            <person name="Daum C."/>
            <person name="Floudas D."/>
            <person name="Sun H."/>
            <person name="Yadav J.S."/>
            <person name="Pangilinan J."/>
            <person name="Larsson K.H."/>
            <person name="Matsuura K."/>
            <person name="Barry K."/>
            <person name="Labutti K."/>
            <person name="Kuo R."/>
            <person name="Ohm R.A."/>
            <person name="Bhattacharya S.S."/>
            <person name="Shirouzu T."/>
            <person name="Yoshinaga Y."/>
            <person name="Martin F.M."/>
            <person name="Grigoriev I.V."/>
            <person name="Hibbett D.S."/>
        </authorList>
    </citation>
    <scope>NUCLEOTIDE SEQUENCE [LARGE SCALE GENOMIC DNA]</scope>
    <source>
        <strain evidence="1 2">HHB12029</strain>
    </source>
</reference>
<dbReference type="EMBL" id="KV426052">
    <property type="protein sequence ID" value="KZV90309.1"/>
    <property type="molecule type" value="Genomic_DNA"/>
</dbReference>
<name>A0A166AB69_EXIGL</name>
<dbReference type="InParanoid" id="A0A166AB69"/>
<dbReference type="Proteomes" id="UP000077266">
    <property type="component" value="Unassembled WGS sequence"/>
</dbReference>
<evidence type="ECO:0000313" key="2">
    <source>
        <dbReference type="Proteomes" id="UP000077266"/>
    </source>
</evidence>
<evidence type="ECO:0000313" key="1">
    <source>
        <dbReference type="EMBL" id="KZV90309.1"/>
    </source>
</evidence>
<dbReference type="Gene3D" id="1.10.510.10">
    <property type="entry name" value="Transferase(Phosphotransferase) domain 1"/>
    <property type="match status" value="1"/>
</dbReference>